<evidence type="ECO:0000256" key="2">
    <source>
        <dbReference type="ARBA" id="ARBA00023284"/>
    </source>
</evidence>
<evidence type="ECO:0000313" key="3">
    <source>
        <dbReference type="EMBL" id="SVE83909.1"/>
    </source>
</evidence>
<dbReference type="PANTHER" id="PTHR13544">
    <property type="entry name" value="SELENOPROTEIN T"/>
    <property type="match status" value="1"/>
</dbReference>
<dbReference type="PANTHER" id="PTHR13544:SF0">
    <property type="entry name" value="THIOREDOXIN REDUCTASE-LIKE SELENOPROTEIN T"/>
    <property type="match status" value="1"/>
</dbReference>
<dbReference type="EMBL" id="LR014290">
    <property type="protein sequence ID" value="SVE83909.1"/>
    <property type="molecule type" value="mRNA"/>
</dbReference>
<dbReference type="InterPro" id="IPR011893">
    <property type="entry name" value="Selenoprotein_Rdx-typ"/>
</dbReference>
<dbReference type="SUPFAM" id="SSF52833">
    <property type="entry name" value="Thioredoxin-like"/>
    <property type="match status" value="1"/>
</dbReference>
<dbReference type="InterPro" id="IPR036249">
    <property type="entry name" value="Thioredoxin-like_sf"/>
</dbReference>
<sequence length="208" mass="23561">MRFWKINGLKIGQRSAGQHPQKVNVPNRSIDNGITSTEDSEHGRLLTYLRCLYLPRAAVTFDWSSGYRKVFEQYAVILQQKYPSLAIEGENHPPPYLNQKIASILGILKILLILVVVSGTNIFEHLGVQTPSVWEWTQQNKFYACLMTFFLCNAVEGQLISTGAFEITLNDVPLWSKLETGRVPQPPELFQMIDNHLNMASPQLSLDS</sequence>
<accession>A0A4Y7MUI1</accession>
<dbReference type="Gene3D" id="3.40.30.10">
    <property type="entry name" value="Glutaredoxin"/>
    <property type="match status" value="1"/>
</dbReference>
<dbReference type="InterPro" id="IPR019389">
    <property type="entry name" value="Selenoprotein_T"/>
</dbReference>
<organism evidence="3">
    <name type="scientific">Daphnia pulex</name>
    <name type="common">Water flea</name>
    <dbReference type="NCBI Taxonomy" id="6669"/>
    <lineage>
        <taxon>Eukaryota</taxon>
        <taxon>Metazoa</taxon>
        <taxon>Ecdysozoa</taxon>
        <taxon>Arthropoda</taxon>
        <taxon>Crustacea</taxon>
        <taxon>Branchiopoda</taxon>
        <taxon>Diplostraca</taxon>
        <taxon>Cladocera</taxon>
        <taxon>Anomopoda</taxon>
        <taxon>Daphniidae</taxon>
        <taxon>Daphnia</taxon>
    </lineage>
</organism>
<reference evidence="3" key="1">
    <citation type="submission" date="2018-08" db="EMBL/GenBank/DDBJ databases">
        <authorList>
            <person name="Cornetti L."/>
        </authorList>
    </citation>
    <scope>NUCLEOTIDE SEQUENCE</scope>
    <source>
        <strain evidence="3">CH-H</strain>
    </source>
</reference>
<dbReference type="NCBIfam" id="TIGR02174">
    <property type="entry name" value="CXXU_selWTH"/>
    <property type="match status" value="1"/>
</dbReference>
<proteinExistence type="evidence at transcript level"/>
<protein>
    <submittedName>
        <fullName evidence="3">EOG090X0DP2</fullName>
    </submittedName>
</protein>
<name>A0A4Y7MUI1_DAPPU</name>
<dbReference type="Pfam" id="PF10262">
    <property type="entry name" value="Rdx"/>
    <property type="match status" value="1"/>
</dbReference>
<dbReference type="AlphaFoldDB" id="A0A4Y7MUI1"/>
<keyword evidence="1" id="KW-0732">Signal</keyword>
<gene>
    <name evidence="3" type="primary">EOG090X0DP2</name>
</gene>
<keyword evidence="2" id="KW-0676">Redox-active center</keyword>
<evidence type="ECO:0000256" key="1">
    <source>
        <dbReference type="ARBA" id="ARBA00022729"/>
    </source>
</evidence>
<dbReference type="OrthoDB" id="60822at2759"/>